<dbReference type="STRING" id="1509407.A0A0L1JJU9"/>
<dbReference type="Proteomes" id="UP000037505">
    <property type="component" value="Unassembled WGS sequence"/>
</dbReference>
<evidence type="ECO:0000313" key="3">
    <source>
        <dbReference type="Proteomes" id="UP000037505"/>
    </source>
</evidence>
<reference evidence="2 3" key="1">
    <citation type="submission" date="2014-06" db="EMBL/GenBank/DDBJ databases">
        <title>The Genome of the Aflatoxigenic Filamentous Fungus Aspergillus nomius.</title>
        <authorList>
            <person name="Moore M.G."/>
            <person name="Shannon B.M."/>
            <person name="Brian M.M."/>
        </authorList>
    </citation>
    <scope>NUCLEOTIDE SEQUENCE [LARGE SCALE GENOMIC DNA]</scope>
    <source>
        <strain evidence="2 3">NRRL 13137</strain>
    </source>
</reference>
<protein>
    <submittedName>
        <fullName evidence="2">Uncharacterized protein</fullName>
    </submittedName>
</protein>
<proteinExistence type="predicted"/>
<accession>A0A0L1JJU9</accession>
<gene>
    <name evidence="2" type="ORF">ANOM_000272</name>
</gene>
<feature type="region of interest" description="Disordered" evidence="1">
    <location>
        <begin position="266"/>
        <end position="287"/>
    </location>
</feature>
<dbReference type="AlphaFoldDB" id="A0A0L1JJU9"/>
<evidence type="ECO:0000313" key="2">
    <source>
        <dbReference type="EMBL" id="KNG91698.1"/>
    </source>
</evidence>
<dbReference type="GeneID" id="26802076"/>
<feature type="region of interest" description="Disordered" evidence="1">
    <location>
        <begin position="161"/>
        <end position="186"/>
    </location>
</feature>
<comment type="caution">
    <text evidence="2">The sequence shown here is derived from an EMBL/GenBank/DDBJ whole genome shotgun (WGS) entry which is preliminary data.</text>
</comment>
<organism evidence="2 3">
    <name type="scientific">Aspergillus nomiae NRRL (strain ATCC 15546 / NRRL 13137 / CBS 260.88 / M93)</name>
    <dbReference type="NCBI Taxonomy" id="1509407"/>
    <lineage>
        <taxon>Eukaryota</taxon>
        <taxon>Fungi</taxon>
        <taxon>Dikarya</taxon>
        <taxon>Ascomycota</taxon>
        <taxon>Pezizomycotina</taxon>
        <taxon>Eurotiomycetes</taxon>
        <taxon>Eurotiomycetidae</taxon>
        <taxon>Eurotiales</taxon>
        <taxon>Aspergillaceae</taxon>
        <taxon>Aspergillus</taxon>
        <taxon>Aspergillus subgen. Circumdati</taxon>
    </lineage>
</organism>
<evidence type="ECO:0000256" key="1">
    <source>
        <dbReference type="SAM" id="MobiDB-lite"/>
    </source>
</evidence>
<sequence length="1048" mass="118686">MAALPDSNAADILALTKLAWDLYHDCYLITNDAPEVFKQLVNELASLQGVLRALRDDVNSNTSFFDDLEEGRRNTLQRCLDACLKTLQQLKDLITKYRNLGVGDGKQFWQRVKLIAQRGQIDDLKSRIMVHTCNLSLCMSSIGNSTLTRIERSMADALEQKSFPPTPETLSRGQRVLRTPPIPGDDELQLEESLRIEPLRISPKNVPMRANSLPTAEIHARISTTESILSGRSEWSATTANTTSPSINDPLKRSMSHNYVVRRTGSCASESRHLRMPSSESEQLGIHPALREEPFSDDRTESPGSELDNTAVTSAVATAMHQLQQVQIRESILRPLRYEPRDKLHQPDPQLMRIFDALVQDELRIKRLNTSDWLRVAVWWLLKARSTLASSDRPSLVGPQGSVTPPTGSWAPGDQAYVDLLKASYILYDIVLTDPSSHTILTHENRKLISDLSEGIKDEFAHFISLDVPECSIMQSQNLDIWEPLQPEEAAEKGSDSIIGLNNVRWATVDLEDAGDEEERVFYRTFVNAGIGSKKLRMRTKGAPYMLLLSAREGESEPKITICNQSGTLCLQRDFLPEDLGQMIRVWQATVSGYPGMKISEPIVLRFDTKSVSVSFQHTCDLQYFINLPKAYFDAVWQREPVDSDQFSETVLFRSSVEKFEQLKAPTMRAMNPQVIRKSCEVRILERSYGEAWQSVRRMVISSWVAEQAPRCIELFMPMSRVQVSRGEESGQVLVKWSDTCQERSTKTDGNYHPLYSYVYDDNSPNIGLGLHFRSQKQVEDFEKAILSMCSQSSFSWDQPSSSGYVYDVVDPTADQKQYKAIMLIQSRLTWKYCSLYYVYRDTDYDYDHTTLRVRFPRLFYTDYISSHVDKLYPADRPVSFSHCEKKVGNMIAEFDEEPLLRSFMSSLANGYELLYSRRAASLVTKGKSLFGARKSSKGETQVQLWRKGASIQMSSRWDEHITDKWLTVSVMPGALQQTKDSTRVDFSTLQYSRGSFLNMAGILAVAPKDPNMTRRGGQIAINFATAKDRHDFVSALEGDSVPPAYGV</sequence>
<dbReference type="OrthoDB" id="3045089at2759"/>
<keyword evidence="3" id="KW-1185">Reference proteome</keyword>
<dbReference type="RefSeq" id="XP_015412621.1">
    <property type="nucleotide sequence ID" value="XM_015545530.1"/>
</dbReference>
<name>A0A0L1JJU9_ASPN3</name>
<dbReference type="EMBL" id="JNOM01000001">
    <property type="protein sequence ID" value="KNG91698.1"/>
    <property type="molecule type" value="Genomic_DNA"/>
</dbReference>